<feature type="signal peptide" evidence="1">
    <location>
        <begin position="1"/>
        <end position="18"/>
    </location>
</feature>
<dbReference type="SUPFAM" id="SSF54427">
    <property type="entry name" value="NTF2-like"/>
    <property type="match status" value="1"/>
</dbReference>
<sequence>MKKLLILGCLLASFAGFAQNEESLKEAELNRFKVMVAKDLPGLQAVLHKDLVYFHSSGAQDNKETYIASIASGKSSYLAITPEEIQHRVYGKTGINTGILNILQQAADGGQTTLRLRFTDVFVYADKRWQMVSWQSTKLVPAQKP</sequence>
<dbReference type="InterPro" id="IPR032710">
    <property type="entry name" value="NTF2-like_dom_sf"/>
</dbReference>
<feature type="chain" id="PRO_5046481517" evidence="1">
    <location>
        <begin position="19"/>
        <end position="145"/>
    </location>
</feature>
<evidence type="ECO:0000259" key="2">
    <source>
        <dbReference type="Pfam" id="PF14534"/>
    </source>
</evidence>
<gene>
    <name evidence="3" type="ORF">V7S74_04545</name>
</gene>
<evidence type="ECO:0000313" key="4">
    <source>
        <dbReference type="Proteomes" id="UP001623559"/>
    </source>
</evidence>
<dbReference type="InterPro" id="IPR027843">
    <property type="entry name" value="DUF4440"/>
</dbReference>
<dbReference type="Proteomes" id="UP001623559">
    <property type="component" value="Unassembled WGS sequence"/>
</dbReference>
<feature type="domain" description="DUF4440" evidence="2">
    <location>
        <begin position="25"/>
        <end position="131"/>
    </location>
</feature>
<evidence type="ECO:0000256" key="1">
    <source>
        <dbReference type="SAM" id="SignalP"/>
    </source>
</evidence>
<protein>
    <submittedName>
        <fullName evidence="3">Nuclear transport factor 2 family protein</fullName>
    </submittedName>
</protein>
<dbReference type="Pfam" id="PF14534">
    <property type="entry name" value="DUF4440"/>
    <property type="match status" value="1"/>
</dbReference>
<accession>A0ABW8SY67</accession>
<proteinExistence type="predicted"/>
<reference evidence="3 4" key="1">
    <citation type="submission" date="2024-07" db="EMBL/GenBank/DDBJ databases">
        <authorList>
            <person name="Pitt A."/>
            <person name="Hahn M.W."/>
        </authorList>
    </citation>
    <scope>NUCLEOTIDE SEQUENCE [LARGE SCALE GENOMIC DNA]</scope>
    <source>
        <strain evidence="3 4">2-AUSEE-184A6</strain>
    </source>
</reference>
<evidence type="ECO:0000313" key="3">
    <source>
        <dbReference type="EMBL" id="MFL0206004.1"/>
    </source>
</evidence>
<name>A0ABW8SY67_9BACT</name>
<organism evidence="3 4">
    <name type="scientific">Aquirufa novilacunae</name>
    <dbReference type="NCBI Taxonomy" id="3139305"/>
    <lineage>
        <taxon>Bacteria</taxon>
        <taxon>Pseudomonadati</taxon>
        <taxon>Bacteroidota</taxon>
        <taxon>Cytophagia</taxon>
        <taxon>Cytophagales</taxon>
        <taxon>Flectobacillaceae</taxon>
        <taxon>Aquirufa</taxon>
    </lineage>
</organism>
<keyword evidence="1" id="KW-0732">Signal</keyword>
<dbReference type="EMBL" id="JBEWZG010000001">
    <property type="protein sequence ID" value="MFL0206004.1"/>
    <property type="molecule type" value="Genomic_DNA"/>
</dbReference>
<dbReference type="RefSeq" id="WP_406777574.1">
    <property type="nucleotide sequence ID" value="NZ_JBEWZG010000001.1"/>
</dbReference>
<comment type="caution">
    <text evidence="3">The sequence shown here is derived from an EMBL/GenBank/DDBJ whole genome shotgun (WGS) entry which is preliminary data.</text>
</comment>
<dbReference type="Gene3D" id="3.10.450.50">
    <property type="match status" value="1"/>
</dbReference>